<dbReference type="EMBL" id="LVLJ01002144">
    <property type="protein sequence ID" value="OAE26647.1"/>
    <property type="molecule type" value="Genomic_DNA"/>
</dbReference>
<evidence type="ECO:0008006" key="4">
    <source>
        <dbReference type="Google" id="ProtNLM"/>
    </source>
</evidence>
<keyword evidence="1" id="KW-0732">Signal</keyword>
<dbReference type="CDD" id="cd02440">
    <property type="entry name" value="AdoMet_MTases"/>
    <property type="match status" value="1"/>
</dbReference>
<reference evidence="2" key="1">
    <citation type="submission" date="2016-03" db="EMBL/GenBank/DDBJ databases">
        <title>Mechanisms controlling the formation of the plant cell surface in tip-growing cells are functionally conserved among land plants.</title>
        <authorList>
            <person name="Honkanen S."/>
            <person name="Jones V.A."/>
            <person name="Morieri G."/>
            <person name="Champion C."/>
            <person name="Hetherington A.J."/>
            <person name="Kelly S."/>
            <person name="Saint-Marcoux D."/>
            <person name="Proust H."/>
            <person name="Prescott H."/>
            <person name="Dolan L."/>
        </authorList>
    </citation>
    <scope>NUCLEOTIDE SEQUENCE [LARGE SCALE GENOMIC DNA]</scope>
    <source>
        <tissue evidence="2">Whole gametophyte</tissue>
    </source>
</reference>
<comment type="caution">
    <text evidence="2">The sequence shown here is derived from an EMBL/GenBank/DDBJ whole genome shotgun (WGS) entry which is preliminary data.</text>
</comment>
<feature type="signal peptide" evidence="1">
    <location>
        <begin position="1"/>
        <end position="17"/>
    </location>
</feature>
<evidence type="ECO:0000313" key="2">
    <source>
        <dbReference type="EMBL" id="OAE26647.1"/>
    </source>
</evidence>
<evidence type="ECO:0000313" key="3">
    <source>
        <dbReference type="Proteomes" id="UP000077202"/>
    </source>
</evidence>
<keyword evidence="3" id="KW-1185">Reference proteome</keyword>
<dbReference type="Proteomes" id="UP000077202">
    <property type="component" value="Unassembled WGS sequence"/>
</dbReference>
<organism evidence="2 3">
    <name type="scientific">Marchantia polymorpha subsp. ruderalis</name>
    <dbReference type="NCBI Taxonomy" id="1480154"/>
    <lineage>
        <taxon>Eukaryota</taxon>
        <taxon>Viridiplantae</taxon>
        <taxon>Streptophyta</taxon>
        <taxon>Embryophyta</taxon>
        <taxon>Marchantiophyta</taxon>
        <taxon>Marchantiopsida</taxon>
        <taxon>Marchantiidae</taxon>
        <taxon>Marchantiales</taxon>
        <taxon>Marchantiaceae</taxon>
        <taxon>Marchantia</taxon>
    </lineage>
</organism>
<name>A0A176W0Q1_MARPO</name>
<protein>
    <recommendedName>
        <fullName evidence="4">Methyltransferase domain-containing protein</fullName>
    </recommendedName>
</protein>
<dbReference type="Gene3D" id="3.40.50.150">
    <property type="entry name" value="Vaccinia Virus protein VP39"/>
    <property type="match status" value="1"/>
</dbReference>
<proteinExistence type="predicted"/>
<gene>
    <name evidence="2" type="ORF">AXG93_793s1070</name>
</gene>
<accession>A0A176W0Q1</accession>
<dbReference type="InterPro" id="IPR029063">
    <property type="entry name" value="SAM-dependent_MTases_sf"/>
</dbReference>
<dbReference type="SUPFAM" id="SSF53335">
    <property type="entry name" value="S-adenosyl-L-methionine-dependent methyltransferases"/>
    <property type="match status" value="1"/>
</dbReference>
<dbReference type="AlphaFoldDB" id="A0A176W0Q1"/>
<feature type="chain" id="PRO_5008052249" description="Methyltransferase domain-containing protein" evidence="1">
    <location>
        <begin position="18"/>
        <end position="289"/>
    </location>
</feature>
<sequence>MLLALLAMASGPHTAFATFLLATQELRLGLMIIRRLQGRGPTQATLKSKLLPILPPASQPLRILSVGAGSGEYDFLLLHEIFLPCTSLIHYDAIEPSEELYNMFAERLEEDPVPGVHLHKTTFENFICTSDSQYDLVLFIHSLYYLPMDSVATAMENFLPPDSGAVVVLMDSASGHAALHRALGLPEGPHMRCLTDVLEAVREVDGQKDLEVLYFPQWVDVEDLFLEESQAGLDLLSFAIWKDLRRTQREILEEIRTQAKVHLTMQRLEGRRHWWTPEGVALIHNTSSR</sequence>
<evidence type="ECO:0000256" key="1">
    <source>
        <dbReference type="SAM" id="SignalP"/>
    </source>
</evidence>